<dbReference type="InterPro" id="IPR002901">
    <property type="entry name" value="MGlyc_endo_b_GlcNAc-like_dom"/>
</dbReference>
<dbReference type="InterPro" id="IPR036366">
    <property type="entry name" value="PGBDSf"/>
</dbReference>
<dbReference type="AlphaFoldDB" id="X1AZI6"/>
<accession>X1AZI6</accession>
<gene>
    <name evidence="2" type="ORF">S01H4_03141</name>
</gene>
<proteinExistence type="predicted"/>
<evidence type="ECO:0000313" key="2">
    <source>
        <dbReference type="EMBL" id="GAG74547.1"/>
    </source>
</evidence>
<dbReference type="Pfam" id="PF01832">
    <property type="entry name" value="Glucosaminidase"/>
    <property type="match status" value="1"/>
</dbReference>
<dbReference type="GO" id="GO:0004040">
    <property type="term" value="F:amidase activity"/>
    <property type="evidence" value="ECO:0007669"/>
    <property type="project" value="InterPro"/>
</dbReference>
<sequence length="239" mass="27760">MRKILRQGNRGADVKALKQYLRSLGFDLNNMNSIFDYELKVEVSVFQKICKSLWFEDDKSILIDGVSGPQTKKLIQKYNPNNFLPEVYDDVTIIPNITSYQIDTLIHDFKNPKANRRLYGTGKIWLDMGKLHKINPLVMLCKCIQESAFGNSRWALKHNNLFGYAVTDSGPTGEAYFKSLKQNIEFVTSKVRSLFLDPDNWRYCGKTLFGIELYYATAAHNPILKAYYWKILKEMLKKY</sequence>
<feature type="domain" description="Mannosyl-glycoprotein endo-beta-N-acetylglucosamidase-like" evidence="1">
    <location>
        <begin position="125"/>
        <end position="183"/>
    </location>
</feature>
<dbReference type="Gene3D" id="1.10.530.10">
    <property type="match status" value="1"/>
</dbReference>
<name>X1AZI6_9ZZZZ</name>
<dbReference type="InterPro" id="IPR036365">
    <property type="entry name" value="PGBD-like_sf"/>
</dbReference>
<protein>
    <recommendedName>
        <fullName evidence="1">Mannosyl-glycoprotein endo-beta-N-acetylglucosamidase-like domain-containing protein</fullName>
    </recommendedName>
</protein>
<dbReference type="SUPFAM" id="SSF47090">
    <property type="entry name" value="PGBD-like"/>
    <property type="match status" value="1"/>
</dbReference>
<evidence type="ECO:0000259" key="1">
    <source>
        <dbReference type="Pfam" id="PF01832"/>
    </source>
</evidence>
<organism evidence="2">
    <name type="scientific">marine sediment metagenome</name>
    <dbReference type="NCBI Taxonomy" id="412755"/>
    <lineage>
        <taxon>unclassified sequences</taxon>
        <taxon>metagenomes</taxon>
        <taxon>ecological metagenomes</taxon>
    </lineage>
</organism>
<dbReference type="EMBL" id="BART01000744">
    <property type="protein sequence ID" value="GAG74547.1"/>
    <property type="molecule type" value="Genomic_DNA"/>
</dbReference>
<reference evidence="2" key="1">
    <citation type="journal article" date="2014" name="Front. Microbiol.">
        <title>High frequency of phylogenetically diverse reductive dehalogenase-homologous genes in deep subseafloor sedimentary metagenomes.</title>
        <authorList>
            <person name="Kawai M."/>
            <person name="Futagami T."/>
            <person name="Toyoda A."/>
            <person name="Takaki Y."/>
            <person name="Nishi S."/>
            <person name="Hori S."/>
            <person name="Arai W."/>
            <person name="Tsubouchi T."/>
            <person name="Morono Y."/>
            <person name="Uchiyama I."/>
            <person name="Ito T."/>
            <person name="Fujiyama A."/>
            <person name="Inagaki F."/>
            <person name="Takami H."/>
        </authorList>
    </citation>
    <scope>NUCLEOTIDE SEQUENCE</scope>
    <source>
        <strain evidence="2">Expedition CK06-06</strain>
    </source>
</reference>
<comment type="caution">
    <text evidence="2">The sequence shown here is derived from an EMBL/GenBank/DDBJ whole genome shotgun (WGS) entry which is preliminary data.</text>
</comment>
<dbReference type="Gene3D" id="1.10.101.10">
    <property type="entry name" value="PGBD-like superfamily/PGBD"/>
    <property type="match status" value="1"/>
</dbReference>